<evidence type="ECO:0008006" key="4">
    <source>
        <dbReference type="Google" id="ProtNLM"/>
    </source>
</evidence>
<accession>A0ABU7LBD7</accession>
<evidence type="ECO:0000256" key="1">
    <source>
        <dbReference type="SAM" id="MobiDB-lite"/>
    </source>
</evidence>
<evidence type="ECO:0000313" key="3">
    <source>
        <dbReference type="Proteomes" id="UP001336020"/>
    </source>
</evidence>
<evidence type="ECO:0000313" key="2">
    <source>
        <dbReference type="EMBL" id="MEE2058853.1"/>
    </source>
</evidence>
<dbReference type="EMBL" id="JAUTXY010000006">
    <property type="protein sequence ID" value="MEE2058853.1"/>
    <property type="molecule type" value="Genomic_DNA"/>
</dbReference>
<keyword evidence="3" id="KW-1185">Reference proteome</keyword>
<reference evidence="2 3" key="1">
    <citation type="submission" date="2023-07" db="EMBL/GenBank/DDBJ databases">
        <authorList>
            <person name="Girao M."/>
            <person name="Carvalho M.F."/>
        </authorList>
    </citation>
    <scope>NUCLEOTIDE SEQUENCE [LARGE SCALE GENOMIC DNA]</scope>
    <source>
        <strain evidence="2 3">YIM65754</strain>
    </source>
</reference>
<comment type="caution">
    <text evidence="2">The sequence shown here is derived from an EMBL/GenBank/DDBJ whole genome shotgun (WGS) entry which is preliminary data.</text>
</comment>
<sequence>MQPLRCSDCMAQVRVKKNSWEHTEIQWDQQSRQQCHRPRGDFGAGADTSRRPGAPRPTCPSMVATITRAAAEGLIDVVDDAPVPAPIVQ</sequence>
<proteinExistence type="predicted"/>
<dbReference type="Proteomes" id="UP001336020">
    <property type="component" value="Unassembled WGS sequence"/>
</dbReference>
<organism evidence="2 3">
    <name type="scientific">Rhodococcus artemisiae</name>
    <dbReference type="NCBI Taxonomy" id="714159"/>
    <lineage>
        <taxon>Bacteria</taxon>
        <taxon>Bacillati</taxon>
        <taxon>Actinomycetota</taxon>
        <taxon>Actinomycetes</taxon>
        <taxon>Mycobacteriales</taxon>
        <taxon>Nocardiaceae</taxon>
        <taxon>Rhodococcus</taxon>
    </lineage>
</organism>
<feature type="region of interest" description="Disordered" evidence="1">
    <location>
        <begin position="20"/>
        <end position="60"/>
    </location>
</feature>
<protein>
    <recommendedName>
        <fullName evidence="4">Ferredoxin</fullName>
    </recommendedName>
</protein>
<gene>
    <name evidence="2" type="ORF">Q7514_15125</name>
</gene>
<name>A0ABU7LBD7_9NOCA</name>